<evidence type="ECO:0000256" key="16">
    <source>
        <dbReference type="ARBA" id="ARBA00047899"/>
    </source>
</evidence>
<dbReference type="InterPro" id="IPR032675">
    <property type="entry name" value="LRR_dom_sf"/>
</dbReference>
<reference evidence="21" key="2">
    <citation type="journal article" date="2023" name="Plants (Basel)">
        <title>Annotation of the Turnera subulata (Passifloraceae) Draft Genome Reveals the S-Locus Evolved after the Divergence of Turneroideae from Passifloroideae in a Stepwise Manner.</title>
        <authorList>
            <person name="Henning P.M."/>
            <person name="Roalson E.H."/>
            <person name="Mir W."/>
            <person name="McCubbin A.G."/>
            <person name="Shore J.S."/>
        </authorList>
    </citation>
    <scope>NUCLEOTIDE SEQUENCE</scope>
    <source>
        <strain evidence="21">F60SS</strain>
    </source>
</reference>
<feature type="non-terminal residue" evidence="21">
    <location>
        <position position="1"/>
    </location>
</feature>
<dbReference type="AlphaFoldDB" id="A0A9Q0G7E3"/>
<dbReference type="InterPro" id="IPR001611">
    <property type="entry name" value="Leu-rich_rpt"/>
</dbReference>
<evidence type="ECO:0000256" key="9">
    <source>
        <dbReference type="ARBA" id="ARBA00022737"/>
    </source>
</evidence>
<comment type="subcellular location">
    <subcellularLocation>
        <location evidence="1">Membrane</location>
        <topology evidence="1">Single-pass membrane protein</topology>
    </subcellularLocation>
</comment>
<name>A0A9Q0G7E3_9ROSI</name>
<keyword evidence="14 19" id="KW-0472">Membrane</keyword>
<dbReference type="InterPro" id="IPR046959">
    <property type="entry name" value="PRK1-6/SRF4-like"/>
</dbReference>
<keyword evidence="12" id="KW-0067">ATP-binding</keyword>
<sequence length="709" mass="78631">LFVLAKETRLKITHHPPRRNPPPPPPTPPRGQQHSSSSAVQAIYRYSGIVQMGKGAAPAATRHPRAAATSGLVLLLLLLLLSMVSRTSCGSPESDALLKFKDSLAVSESLGNWNPSLEPCKGDKPNWVGVLCVGGTVWGLQLEHMDLAGTINVDALASLPSFRTLSLMDNRFDGELPDIKKLQKLKALYLSNNRFSGDIPDSAFEGMGSLKRLYLAHNEFTGRIPYSVTTLPKLIDLKLEGNQFSGPIPDFKQKGLRLLNLASNQLEGPIPESLSRMRANTFAGNAALCGPPLDPCTESPPPPAASSGKGGYSTIILIILILIAVLIAVVIILLLGMCCRRKDMSQLGRTASLDQRNSNRIVSTVSRDAAQSEMPEPSTHIRKADYGKLLFVREDIDKFDLQDLLKASAEVLGSGTFGASYKAVVMAQPMVVKRYRHMNNVGREEFHEHMRRLGRLKHPNLLPLVAYYYRKEEKLLVSEYKENGSLASHLHGNHSIQEHGLDWLTRLKIVKGIARGLAYLYSELPIIVPHGHLKSSNVLLDESFEPLLTDYALRPVINPEHAHKLMMAYKAPEYAQSGRTHNKTDIWCFGILVLEILTGKFPENYLTQGYNSTSDLATWVNNMVKEKKTSEVFDKEMMGTKNSKGEMISLLKIALSCCEEDGEMRLDIKEIVQKVEELKESDSDEEFFGSETNAFSVRGTDDDFAYNRR</sequence>
<evidence type="ECO:0000256" key="14">
    <source>
        <dbReference type="ARBA" id="ARBA00023136"/>
    </source>
</evidence>
<dbReference type="EMBL" id="JAKUCV010001933">
    <property type="protein sequence ID" value="KAJ4844511.1"/>
    <property type="molecule type" value="Genomic_DNA"/>
</dbReference>
<keyword evidence="4" id="KW-0597">Phosphoprotein</keyword>
<keyword evidence="6" id="KW-0808">Transferase</keyword>
<keyword evidence="15" id="KW-0675">Receptor</keyword>
<comment type="catalytic activity">
    <reaction evidence="16">
        <text>L-threonyl-[protein] + ATP = O-phospho-L-threonyl-[protein] + ADP + H(+)</text>
        <dbReference type="Rhea" id="RHEA:46608"/>
        <dbReference type="Rhea" id="RHEA-COMP:11060"/>
        <dbReference type="Rhea" id="RHEA-COMP:11605"/>
        <dbReference type="ChEBI" id="CHEBI:15378"/>
        <dbReference type="ChEBI" id="CHEBI:30013"/>
        <dbReference type="ChEBI" id="CHEBI:30616"/>
        <dbReference type="ChEBI" id="CHEBI:61977"/>
        <dbReference type="ChEBI" id="CHEBI:456216"/>
        <dbReference type="EC" id="2.7.11.1"/>
    </reaction>
</comment>
<comment type="caution">
    <text evidence="21">The sequence shown here is derived from an EMBL/GenBank/DDBJ whole genome shotgun (WGS) entry which is preliminary data.</text>
</comment>
<dbReference type="InterPro" id="IPR001245">
    <property type="entry name" value="Ser-Thr/Tyr_kinase_cat_dom"/>
</dbReference>
<dbReference type="Proteomes" id="UP001141552">
    <property type="component" value="Unassembled WGS sequence"/>
</dbReference>
<dbReference type="Gene3D" id="3.30.200.20">
    <property type="entry name" value="Phosphorylase Kinase, domain 1"/>
    <property type="match status" value="1"/>
</dbReference>
<dbReference type="Pfam" id="PF07714">
    <property type="entry name" value="PK_Tyr_Ser-Thr"/>
    <property type="match status" value="1"/>
</dbReference>
<organism evidence="21 22">
    <name type="scientific">Turnera subulata</name>
    <dbReference type="NCBI Taxonomy" id="218843"/>
    <lineage>
        <taxon>Eukaryota</taxon>
        <taxon>Viridiplantae</taxon>
        <taxon>Streptophyta</taxon>
        <taxon>Embryophyta</taxon>
        <taxon>Tracheophyta</taxon>
        <taxon>Spermatophyta</taxon>
        <taxon>Magnoliopsida</taxon>
        <taxon>eudicotyledons</taxon>
        <taxon>Gunneridae</taxon>
        <taxon>Pentapetalae</taxon>
        <taxon>rosids</taxon>
        <taxon>fabids</taxon>
        <taxon>Malpighiales</taxon>
        <taxon>Passifloraceae</taxon>
        <taxon>Turnera</taxon>
    </lineage>
</organism>
<dbReference type="PANTHER" id="PTHR48007:SF19">
    <property type="entry name" value="POLLEN RECEPTOR-LIKE KINASE 5"/>
    <property type="match status" value="1"/>
</dbReference>
<dbReference type="PANTHER" id="PTHR48007">
    <property type="entry name" value="LEUCINE-RICH REPEAT RECEPTOR-LIKE PROTEIN KINASE PXC1"/>
    <property type="match status" value="1"/>
</dbReference>
<dbReference type="InterPro" id="IPR013210">
    <property type="entry name" value="LRR_N_plant-typ"/>
</dbReference>
<evidence type="ECO:0000259" key="20">
    <source>
        <dbReference type="PROSITE" id="PS50011"/>
    </source>
</evidence>
<protein>
    <recommendedName>
        <fullName evidence="3">non-specific serine/threonine protein kinase</fullName>
        <ecNumber evidence="3">2.7.11.1</ecNumber>
    </recommendedName>
</protein>
<evidence type="ECO:0000256" key="4">
    <source>
        <dbReference type="ARBA" id="ARBA00022553"/>
    </source>
</evidence>
<accession>A0A9Q0G7E3</accession>
<feature type="compositionally biased region" description="Pro residues" evidence="18">
    <location>
        <begin position="19"/>
        <end position="29"/>
    </location>
</feature>
<comment type="catalytic activity">
    <reaction evidence="17">
        <text>L-seryl-[protein] + ATP = O-phospho-L-seryl-[protein] + ADP + H(+)</text>
        <dbReference type="Rhea" id="RHEA:17989"/>
        <dbReference type="Rhea" id="RHEA-COMP:9863"/>
        <dbReference type="Rhea" id="RHEA-COMP:11604"/>
        <dbReference type="ChEBI" id="CHEBI:15378"/>
        <dbReference type="ChEBI" id="CHEBI:29999"/>
        <dbReference type="ChEBI" id="CHEBI:30616"/>
        <dbReference type="ChEBI" id="CHEBI:83421"/>
        <dbReference type="ChEBI" id="CHEBI:456216"/>
        <dbReference type="EC" id="2.7.11.1"/>
    </reaction>
</comment>
<evidence type="ECO:0000256" key="12">
    <source>
        <dbReference type="ARBA" id="ARBA00022840"/>
    </source>
</evidence>
<keyword evidence="7 19" id="KW-0812">Transmembrane</keyword>
<gene>
    <name evidence="21" type="ORF">Tsubulata_006353</name>
</gene>
<proteinExistence type="inferred from homology"/>
<evidence type="ECO:0000256" key="5">
    <source>
        <dbReference type="ARBA" id="ARBA00022614"/>
    </source>
</evidence>
<dbReference type="GO" id="GO:0016020">
    <property type="term" value="C:membrane"/>
    <property type="evidence" value="ECO:0007669"/>
    <property type="project" value="UniProtKB-SubCell"/>
</dbReference>
<evidence type="ECO:0000313" key="22">
    <source>
        <dbReference type="Proteomes" id="UP001141552"/>
    </source>
</evidence>
<keyword evidence="10" id="KW-0547">Nucleotide-binding</keyword>
<dbReference type="GO" id="GO:0005524">
    <property type="term" value="F:ATP binding"/>
    <property type="evidence" value="ECO:0007669"/>
    <property type="project" value="UniProtKB-KW"/>
</dbReference>
<evidence type="ECO:0000313" key="21">
    <source>
        <dbReference type="EMBL" id="KAJ4844511.1"/>
    </source>
</evidence>
<evidence type="ECO:0000256" key="15">
    <source>
        <dbReference type="ARBA" id="ARBA00023170"/>
    </source>
</evidence>
<evidence type="ECO:0000256" key="2">
    <source>
        <dbReference type="ARBA" id="ARBA00008684"/>
    </source>
</evidence>
<dbReference type="Pfam" id="PF08263">
    <property type="entry name" value="LRRNT_2"/>
    <property type="match status" value="1"/>
</dbReference>
<dbReference type="GO" id="GO:0004674">
    <property type="term" value="F:protein serine/threonine kinase activity"/>
    <property type="evidence" value="ECO:0007669"/>
    <property type="project" value="UniProtKB-EC"/>
</dbReference>
<evidence type="ECO:0000256" key="18">
    <source>
        <dbReference type="SAM" id="MobiDB-lite"/>
    </source>
</evidence>
<keyword evidence="8" id="KW-0732">Signal</keyword>
<comment type="similarity">
    <text evidence="2">Belongs to the protein kinase superfamily. Ser/Thr protein kinase family.</text>
</comment>
<dbReference type="Gene3D" id="3.80.10.10">
    <property type="entry name" value="Ribonuclease Inhibitor"/>
    <property type="match status" value="2"/>
</dbReference>
<evidence type="ECO:0000256" key="19">
    <source>
        <dbReference type="SAM" id="Phobius"/>
    </source>
</evidence>
<feature type="region of interest" description="Disordered" evidence="18">
    <location>
        <begin position="10"/>
        <end position="37"/>
    </location>
</feature>
<evidence type="ECO:0000256" key="10">
    <source>
        <dbReference type="ARBA" id="ARBA00022741"/>
    </source>
</evidence>
<dbReference type="EC" id="2.7.11.1" evidence="3"/>
<dbReference type="SUPFAM" id="SSF56112">
    <property type="entry name" value="Protein kinase-like (PK-like)"/>
    <property type="match status" value="1"/>
</dbReference>
<evidence type="ECO:0000256" key="1">
    <source>
        <dbReference type="ARBA" id="ARBA00004167"/>
    </source>
</evidence>
<keyword evidence="9" id="KW-0677">Repeat</keyword>
<keyword evidence="5" id="KW-0433">Leucine-rich repeat</keyword>
<keyword evidence="11" id="KW-0418">Kinase</keyword>
<dbReference type="InterPro" id="IPR000719">
    <property type="entry name" value="Prot_kinase_dom"/>
</dbReference>
<dbReference type="Gene3D" id="1.10.510.10">
    <property type="entry name" value="Transferase(Phosphotransferase) domain 1"/>
    <property type="match status" value="1"/>
</dbReference>
<dbReference type="SUPFAM" id="SSF52058">
    <property type="entry name" value="L domain-like"/>
    <property type="match status" value="1"/>
</dbReference>
<reference evidence="21" key="1">
    <citation type="submission" date="2022-02" db="EMBL/GenBank/DDBJ databases">
        <authorList>
            <person name="Henning P.M."/>
            <person name="McCubbin A.G."/>
            <person name="Shore J.S."/>
        </authorList>
    </citation>
    <scope>NUCLEOTIDE SEQUENCE</scope>
    <source>
        <strain evidence="21">F60SS</strain>
        <tissue evidence="21">Leaves</tissue>
    </source>
</reference>
<dbReference type="InterPro" id="IPR011009">
    <property type="entry name" value="Kinase-like_dom_sf"/>
</dbReference>
<dbReference type="Pfam" id="PF13855">
    <property type="entry name" value="LRR_8"/>
    <property type="match status" value="1"/>
</dbReference>
<evidence type="ECO:0000256" key="13">
    <source>
        <dbReference type="ARBA" id="ARBA00022989"/>
    </source>
</evidence>
<dbReference type="PROSITE" id="PS50011">
    <property type="entry name" value="PROTEIN_KINASE_DOM"/>
    <property type="match status" value="1"/>
</dbReference>
<evidence type="ECO:0000256" key="7">
    <source>
        <dbReference type="ARBA" id="ARBA00022692"/>
    </source>
</evidence>
<dbReference type="FunFam" id="3.30.200.20:FF:000307">
    <property type="entry name" value="pollen receptor-like kinase 1"/>
    <property type="match status" value="1"/>
</dbReference>
<keyword evidence="22" id="KW-1185">Reference proteome</keyword>
<keyword evidence="13 19" id="KW-1133">Transmembrane helix</keyword>
<dbReference type="Pfam" id="PF00560">
    <property type="entry name" value="LRR_1"/>
    <property type="match status" value="1"/>
</dbReference>
<evidence type="ECO:0000256" key="6">
    <source>
        <dbReference type="ARBA" id="ARBA00022679"/>
    </source>
</evidence>
<evidence type="ECO:0000256" key="17">
    <source>
        <dbReference type="ARBA" id="ARBA00048679"/>
    </source>
</evidence>
<dbReference type="FunFam" id="1.10.510.10:FF:000480">
    <property type="entry name" value="Pollen receptor-like kinase 1"/>
    <property type="match status" value="1"/>
</dbReference>
<evidence type="ECO:0000256" key="11">
    <source>
        <dbReference type="ARBA" id="ARBA00022777"/>
    </source>
</evidence>
<evidence type="ECO:0000256" key="3">
    <source>
        <dbReference type="ARBA" id="ARBA00012513"/>
    </source>
</evidence>
<dbReference type="OrthoDB" id="418615at2759"/>
<evidence type="ECO:0000256" key="8">
    <source>
        <dbReference type="ARBA" id="ARBA00022729"/>
    </source>
</evidence>
<feature type="transmembrane region" description="Helical" evidence="19">
    <location>
        <begin position="315"/>
        <end position="339"/>
    </location>
</feature>
<feature type="domain" description="Protein kinase" evidence="20">
    <location>
        <begin position="406"/>
        <end position="688"/>
    </location>
</feature>